<feature type="region of interest" description="Disordered" evidence="1">
    <location>
        <begin position="308"/>
        <end position="327"/>
    </location>
</feature>
<feature type="compositionally biased region" description="Gly residues" evidence="1">
    <location>
        <begin position="318"/>
        <end position="327"/>
    </location>
</feature>
<protein>
    <submittedName>
        <fullName evidence="2">Uncharacterized protein</fullName>
    </submittedName>
</protein>
<feature type="compositionally biased region" description="Low complexity" evidence="1">
    <location>
        <begin position="259"/>
        <end position="289"/>
    </location>
</feature>
<evidence type="ECO:0000256" key="1">
    <source>
        <dbReference type="SAM" id="MobiDB-lite"/>
    </source>
</evidence>
<comment type="caution">
    <text evidence="2">The sequence shown here is derived from an EMBL/GenBank/DDBJ whole genome shotgun (WGS) entry which is preliminary data.</text>
</comment>
<evidence type="ECO:0000313" key="3">
    <source>
        <dbReference type="Proteomes" id="UP001283341"/>
    </source>
</evidence>
<evidence type="ECO:0000313" key="2">
    <source>
        <dbReference type="EMBL" id="KAK3314217.1"/>
    </source>
</evidence>
<keyword evidence="3" id="KW-1185">Reference proteome</keyword>
<gene>
    <name evidence="2" type="ORF">B0H66DRAFT_537460</name>
</gene>
<reference evidence="2" key="2">
    <citation type="submission" date="2023-06" db="EMBL/GenBank/DDBJ databases">
        <authorList>
            <consortium name="Lawrence Berkeley National Laboratory"/>
            <person name="Haridas S."/>
            <person name="Hensen N."/>
            <person name="Bonometti L."/>
            <person name="Westerberg I."/>
            <person name="Brannstrom I.O."/>
            <person name="Guillou S."/>
            <person name="Cros-Aarteil S."/>
            <person name="Calhoun S."/>
            <person name="Kuo A."/>
            <person name="Mondo S."/>
            <person name="Pangilinan J."/>
            <person name="Riley R."/>
            <person name="Labutti K."/>
            <person name="Andreopoulos B."/>
            <person name="Lipzen A."/>
            <person name="Chen C."/>
            <person name="Yanf M."/>
            <person name="Daum C."/>
            <person name="Ng V."/>
            <person name="Clum A."/>
            <person name="Steindorff A."/>
            <person name="Ohm R."/>
            <person name="Martin F."/>
            <person name="Silar P."/>
            <person name="Natvig D."/>
            <person name="Lalanne C."/>
            <person name="Gautier V."/>
            <person name="Ament-Velasquez S.L."/>
            <person name="Kruys A."/>
            <person name="Hutchinson M.I."/>
            <person name="Powell A.J."/>
            <person name="Barry K."/>
            <person name="Miller A.N."/>
            <person name="Grigoriev I.V."/>
            <person name="Debuchy R."/>
            <person name="Gladieux P."/>
            <person name="Thoren M.H."/>
            <person name="Johannesson H."/>
        </authorList>
    </citation>
    <scope>NUCLEOTIDE SEQUENCE</scope>
    <source>
        <strain evidence="2">CBS 118394</strain>
    </source>
</reference>
<dbReference type="Proteomes" id="UP001283341">
    <property type="component" value="Unassembled WGS sequence"/>
</dbReference>
<reference evidence="2" key="1">
    <citation type="journal article" date="2023" name="Mol. Phylogenet. Evol.">
        <title>Genome-scale phylogeny and comparative genomics of the fungal order Sordariales.</title>
        <authorList>
            <person name="Hensen N."/>
            <person name="Bonometti L."/>
            <person name="Westerberg I."/>
            <person name="Brannstrom I.O."/>
            <person name="Guillou S."/>
            <person name="Cros-Aarteil S."/>
            <person name="Calhoun S."/>
            <person name="Haridas S."/>
            <person name="Kuo A."/>
            <person name="Mondo S."/>
            <person name="Pangilinan J."/>
            <person name="Riley R."/>
            <person name="LaButti K."/>
            <person name="Andreopoulos B."/>
            <person name="Lipzen A."/>
            <person name="Chen C."/>
            <person name="Yan M."/>
            <person name="Daum C."/>
            <person name="Ng V."/>
            <person name="Clum A."/>
            <person name="Steindorff A."/>
            <person name="Ohm R.A."/>
            <person name="Martin F."/>
            <person name="Silar P."/>
            <person name="Natvig D.O."/>
            <person name="Lalanne C."/>
            <person name="Gautier V."/>
            <person name="Ament-Velasquez S.L."/>
            <person name="Kruys A."/>
            <person name="Hutchinson M.I."/>
            <person name="Powell A.J."/>
            <person name="Barry K."/>
            <person name="Miller A.N."/>
            <person name="Grigoriev I.V."/>
            <person name="Debuchy R."/>
            <person name="Gladieux P."/>
            <person name="Hiltunen Thoren M."/>
            <person name="Johannesson H."/>
        </authorList>
    </citation>
    <scope>NUCLEOTIDE SEQUENCE</scope>
    <source>
        <strain evidence="2">CBS 118394</strain>
    </source>
</reference>
<sequence length="327" mass="33766">MSLQRSVGGARLSFLFSLGVSNRPVTGKTFRLANAATSANIINIMVPSPPSMQISNVQAGLVSIRDEAHLVFSGPPEHLGPADSALLARLRETSNPGRFTICKRARASKHHDGTVIAGVGDVPNRNSATMRFTTTALALALASNISAHSVAASVATFTDSFPTVDIPIATTATFTDSFPTVDVLIATTAAFTDAFPTVDIPIPTTATFTDSFPTMDVPIATTLSSATFSESFTAIDPTFVIPPTTTPTTTPAVAVPTTLATSTRRATTSTKAPATTTVRGPNRGPIRGPNRGGPIRGGRPMRTRLAQVAAPTRPAAGTGCGGSRPGL</sequence>
<dbReference type="AlphaFoldDB" id="A0AAE0HX63"/>
<dbReference type="EMBL" id="JAUEDM010000007">
    <property type="protein sequence ID" value="KAK3314217.1"/>
    <property type="molecule type" value="Genomic_DNA"/>
</dbReference>
<accession>A0AAE0HX63</accession>
<name>A0AAE0HX63_9PEZI</name>
<proteinExistence type="predicted"/>
<organism evidence="2 3">
    <name type="scientific">Apodospora peruviana</name>
    <dbReference type="NCBI Taxonomy" id="516989"/>
    <lineage>
        <taxon>Eukaryota</taxon>
        <taxon>Fungi</taxon>
        <taxon>Dikarya</taxon>
        <taxon>Ascomycota</taxon>
        <taxon>Pezizomycotina</taxon>
        <taxon>Sordariomycetes</taxon>
        <taxon>Sordariomycetidae</taxon>
        <taxon>Sordariales</taxon>
        <taxon>Lasiosphaeriaceae</taxon>
        <taxon>Apodospora</taxon>
    </lineage>
</organism>
<feature type="region of interest" description="Disordered" evidence="1">
    <location>
        <begin position="259"/>
        <end position="300"/>
    </location>
</feature>